<sequence length="69" mass="7926">MMSQVTSCLLLCMRSPIGQISDHMIRTSQRGPVRRRLAFHCVLRTQRHQMTVLRAPRERTQAGEQGGHL</sequence>
<dbReference type="EMBL" id="CATNWA010005579">
    <property type="protein sequence ID" value="CAI9550271.1"/>
    <property type="molecule type" value="Genomic_DNA"/>
</dbReference>
<name>A0ABN9BRE9_9NEOB</name>
<accession>A0ABN9BRE9</accession>
<dbReference type="Proteomes" id="UP001162483">
    <property type="component" value="Unassembled WGS sequence"/>
</dbReference>
<reference evidence="1" key="1">
    <citation type="submission" date="2023-05" db="EMBL/GenBank/DDBJ databases">
        <authorList>
            <person name="Stuckert A."/>
        </authorList>
    </citation>
    <scope>NUCLEOTIDE SEQUENCE</scope>
</reference>
<evidence type="ECO:0000313" key="2">
    <source>
        <dbReference type="Proteomes" id="UP001162483"/>
    </source>
</evidence>
<gene>
    <name evidence="1" type="ORF">SPARVUS_LOCUS3484673</name>
</gene>
<proteinExistence type="predicted"/>
<protein>
    <recommendedName>
        <fullName evidence="3">Secreted protein</fullName>
    </recommendedName>
</protein>
<comment type="caution">
    <text evidence="1">The sequence shown here is derived from an EMBL/GenBank/DDBJ whole genome shotgun (WGS) entry which is preliminary data.</text>
</comment>
<organism evidence="1 2">
    <name type="scientific">Staurois parvus</name>
    <dbReference type="NCBI Taxonomy" id="386267"/>
    <lineage>
        <taxon>Eukaryota</taxon>
        <taxon>Metazoa</taxon>
        <taxon>Chordata</taxon>
        <taxon>Craniata</taxon>
        <taxon>Vertebrata</taxon>
        <taxon>Euteleostomi</taxon>
        <taxon>Amphibia</taxon>
        <taxon>Batrachia</taxon>
        <taxon>Anura</taxon>
        <taxon>Neobatrachia</taxon>
        <taxon>Ranoidea</taxon>
        <taxon>Ranidae</taxon>
        <taxon>Staurois</taxon>
    </lineage>
</organism>
<evidence type="ECO:0000313" key="1">
    <source>
        <dbReference type="EMBL" id="CAI9550271.1"/>
    </source>
</evidence>
<keyword evidence="2" id="KW-1185">Reference proteome</keyword>
<evidence type="ECO:0008006" key="3">
    <source>
        <dbReference type="Google" id="ProtNLM"/>
    </source>
</evidence>